<dbReference type="Proteomes" id="UP000233293">
    <property type="component" value="Unassembled WGS sequence"/>
</dbReference>
<feature type="region of interest" description="Disordered" evidence="1">
    <location>
        <begin position="123"/>
        <end position="149"/>
    </location>
</feature>
<feature type="compositionally biased region" description="Polar residues" evidence="1">
    <location>
        <begin position="125"/>
        <end position="137"/>
    </location>
</feature>
<dbReference type="AlphaFoldDB" id="A0A2N3PNK0"/>
<evidence type="ECO:0000313" key="3">
    <source>
        <dbReference type="EMBL" id="PKU21979.1"/>
    </source>
</evidence>
<feature type="compositionally biased region" description="Low complexity" evidence="1">
    <location>
        <begin position="60"/>
        <end position="70"/>
    </location>
</feature>
<dbReference type="RefSeq" id="WP_101253201.1">
    <property type="nucleotide sequence ID" value="NZ_PIUM01000040.1"/>
</dbReference>
<accession>A0A2N3PNK0</accession>
<feature type="signal peptide" evidence="2">
    <location>
        <begin position="1"/>
        <end position="20"/>
    </location>
</feature>
<evidence type="ECO:0000313" key="4">
    <source>
        <dbReference type="Proteomes" id="UP000233293"/>
    </source>
</evidence>
<gene>
    <name evidence="3" type="ORF">CWS72_24045</name>
</gene>
<sequence>MRGFGPALFGLFFISLPAAAQSVSSPTLTSPLGQQTQTGLSGALGSSNNSSSGGTGQGQGTKKSGNNGQNVGTVTLQEPEKATVIDVPKLGQVTPQRYDMKAETFANARGASLMNELVDPAYHAESTTGATEVTASSEAAPIPGDNRLP</sequence>
<name>A0A2N3PNK0_9PROT</name>
<comment type="caution">
    <text evidence="3">The sequence shown here is derived from an EMBL/GenBank/DDBJ whole genome shotgun (WGS) entry which is preliminary data.</text>
</comment>
<reference evidence="4" key="1">
    <citation type="submission" date="2017-12" db="EMBL/GenBank/DDBJ databases">
        <title>Draft genome sequence of Telmatospirillum siberiense 26-4b1T, an acidotolerant peatland alphaproteobacterium potentially involved in sulfur cycling.</title>
        <authorList>
            <person name="Hausmann B."/>
            <person name="Pjevac P."/>
            <person name="Schreck K."/>
            <person name="Herbold C.W."/>
            <person name="Daims H."/>
            <person name="Wagner M."/>
            <person name="Pester M."/>
            <person name="Loy A."/>
        </authorList>
    </citation>
    <scope>NUCLEOTIDE SEQUENCE [LARGE SCALE GENOMIC DNA]</scope>
    <source>
        <strain evidence="4">26-4b1</strain>
    </source>
</reference>
<dbReference type="EMBL" id="PIUM01000040">
    <property type="protein sequence ID" value="PKU21979.1"/>
    <property type="molecule type" value="Genomic_DNA"/>
</dbReference>
<feature type="region of interest" description="Disordered" evidence="1">
    <location>
        <begin position="24"/>
        <end position="79"/>
    </location>
</feature>
<protein>
    <submittedName>
        <fullName evidence="3">Uncharacterized protein</fullName>
    </submittedName>
</protein>
<feature type="compositionally biased region" description="Polar residues" evidence="1">
    <location>
        <begin position="24"/>
        <end position="37"/>
    </location>
</feature>
<organism evidence="3 4">
    <name type="scientific">Telmatospirillum siberiense</name>
    <dbReference type="NCBI Taxonomy" id="382514"/>
    <lineage>
        <taxon>Bacteria</taxon>
        <taxon>Pseudomonadati</taxon>
        <taxon>Pseudomonadota</taxon>
        <taxon>Alphaproteobacteria</taxon>
        <taxon>Rhodospirillales</taxon>
        <taxon>Rhodospirillaceae</taxon>
        <taxon>Telmatospirillum</taxon>
    </lineage>
</organism>
<feature type="compositionally biased region" description="Low complexity" evidence="1">
    <location>
        <begin position="38"/>
        <end position="52"/>
    </location>
</feature>
<keyword evidence="4" id="KW-1185">Reference proteome</keyword>
<evidence type="ECO:0000256" key="2">
    <source>
        <dbReference type="SAM" id="SignalP"/>
    </source>
</evidence>
<proteinExistence type="predicted"/>
<keyword evidence="2" id="KW-0732">Signal</keyword>
<evidence type="ECO:0000256" key="1">
    <source>
        <dbReference type="SAM" id="MobiDB-lite"/>
    </source>
</evidence>
<feature type="chain" id="PRO_5014762245" evidence="2">
    <location>
        <begin position="21"/>
        <end position="149"/>
    </location>
</feature>